<reference evidence="1 2" key="1">
    <citation type="submission" date="2017-05" db="EMBL/GenBank/DDBJ databases">
        <title>Thiocyanate degradation by Thiohalobacter thiocyanaticus FOKN1.</title>
        <authorList>
            <person name="Oshiki M."/>
            <person name="Fukushima T."/>
            <person name="Kawano S."/>
            <person name="Nakagawa J."/>
        </authorList>
    </citation>
    <scope>NUCLEOTIDE SEQUENCE [LARGE SCALE GENOMIC DNA]</scope>
    <source>
        <strain evidence="1 2">FOKN1</strain>
    </source>
</reference>
<name>A0A1Z4VRL4_9GAMM</name>
<evidence type="ECO:0000313" key="1">
    <source>
        <dbReference type="EMBL" id="BAZ94052.1"/>
    </source>
</evidence>
<dbReference type="AlphaFoldDB" id="A0A1Z4VRL4"/>
<proteinExistence type="predicted"/>
<gene>
    <name evidence="1" type="ORF">FOKN1_1664</name>
</gene>
<accession>A0A1Z4VRL4</accession>
<dbReference type="RefSeq" id="WP_369801189.1">
    <property type="nucleotide sequence ID" value="NZ_AP018052.1"/>
</dbReference>
<protein>
    <submittedName>
        <fullName evidence="1">ABC-type metal ion transporter, periplasmic component/surface antigen</fullName>
    </submittedName>
</protein>
<keyword evidence="2" id="KW-1185">Reference proteome</keyword>
<dbReference type="Proteomes" id="UP000218765">
    <property type="component" value="Chromosome"/>
</dbReference>
<evidence type="ECO:0000313" key="2">
    <source>
        <dbReference type="Proteomes" id="UP000218765"/>
    </source>
</evidence>
<organism evidence="1 2">
    <name type="scientific">Thiohalobacter thiocyanaticus</name>
    <dbReference type="NCBI Taxonomy" id="585455"/>
    <lineage>
        <taxon>Bacteria</taxon>
        <taxon>Pseudomonadati</taxon>
        <taxon>Pseudomonadota</taxon>
        <taxon>Gammaproteobacteria</taxon>
        <taxon>Thiohalobacterales</taxon>
        <taxon>Thiohalobacteraceae</taxon>
        <taxon>Thiohalobacter</taxon>
    </lineage>
</organism>
<dbReference type="KEGG" id="ttc:FOKN1_1664"/>
<sequence>MNMTTEASTEGQDFKNILDHTDEELQAIAHPMWEELIEYSNKGQYGKFIKKFSYNLLFGLNEVEVGKQFVKSELTRSLDPNYDFLGFIRRGEHVTCLYRVRSTKKEGEWLGRMVLGYEDGEVRIFGASIF</sequence>
<dbReference type="EMBL" id="AP018052">
    <property type="protein sequence ID" value="BAZ94052.1"/>
    <property type="molecule type" value="Genomic_DNA"/>
</dbReference>